<dbReference type="SMART" id="SM00343">
    <property type="entry name" value="ZnF_C2HC"/>
    <property type="match status" value="1"/>
</dbReference>
<dbReference type="InterPro" id="IPR043128">
    <property type="entry name" value="Rev_trsase/Diguanyl_cyclase"/>
</dbReference>
<keyword evidence="8" id="KW-0862">Zinc</keyword>
<dbReference type="InterPro" id="IPR000477">
    <property type="entry name" value="RT_dom"/>
</dbReference>
<keyword evidence="2" id="KW-0808">Transferase</keyword>
<dbReference type="Gene3D" id="3.30.420.10">
    <property type="entry name" value="Ribonuclease H-like superfamily/Ribonuclease H"/>
    <property type="match status" value="2"/>
</dbReference>
<dbReference type="InterPro" id="IPR043502">
    <property type="entry name" value="DNA/RNA_pol_sf"/>
</dbReference>
<accession>A0A438E2I7</accession>
<dbReference type="EMBL" id="QGNW01001422">
    <property type="protein sequence ID" value="RVW41931.1"/>
    <property type="molecule type" value="Genomic_DNA"/>
</dbReference>
<organism evidence="13 14">
    <name type="scientific">Vitis vinifera</name>
    <name type="common">Grape</name>
    <dbReference type="NCBI Taxonomy" id="29760"/>
    <lineage>
        <taxon>Eukaryota</taxon>
        <taxon>Viridiplantae</taxon>
        <taxon>Streptophyta</taxon>
        <taxon>Embryophyta</taxon>
        <taxon>Tracheophyta</taxon>
        <taxon>Spermatophyta</taxon>
        <taxon>Magnoliopsida</taxon>
        <taxon>eudicotyledons</taxon>
        <taxon>Gunneridae</taxon>
        <taxon>Pentapetalae</taxon>
        <taxon>rosids</taxon>
        <taxon>Vitales</taxon>
        <taxon>Vitaceae</taxon>
        <taxon>Viteae</taxon>
        <taxon>Vitis</taxon>
    </lineage>
</organism>
<dbReference type="PROSITE" id="PS50158">
    <property type="entry name" value="ZF_CCHC"/>
    <property type="match status" value="1"/>
</dbReference>
<dbReference type="Pfam" id="PF00385">
    <property type="entry name" value="Chromo"/>
    <property type="match status" value="1"/>
</dbReference>
<dbReference type="PROSITE" id="PS50013">
    <property type="entry name" value="CHROMO_2"/>
    <property type="match status" value="1"/>
</dbReference>
<dbReference type="Gene3D" id="2.40.50.40">
    <property type="match status" value="1"/>
</dbReference>
<evidence type="ECO:0000256" key="1">
    <source>
        <dbReference type="ARBA" id="ARBA00012493"/>
    </source>
</evidence>
<dbReference type="Pfam" id="PF00078">
    <property type="entry name" value="RVT_1"/>
    <property type="match status" value="1"/>
</dbReference>
<dbReference type="SUPFAM" id="SSF56672">
    <property type="entry name" value="DNA/RNA polymerases"/>
    <property type="match status" value="1"/>
</dbReference>
<evidence type="ECO:0000256" key="9">
    <source>
        <dbReference type="SAM" id="MobiDB-lite"/>
    </source>
</evidence>
<dbReference type="SUPFAM" id="SSF54160">
    <property type="entry name" value="Chromo domain-like"/>
    <property type="match status" value="1"/>
</dbReference>
<dbReference type="GO" id="GO:0003676">
    <property type="term" value="F:nucleic acid binding"/>
    <property type="evidence" value="ECO:0007669"/>
    <property type="project" value="InterPro"/>
</dbReference>
<dbReference type="InterPro" id="IPR056924">
    <property type="entry name" value="SH3_Tf2-1"/>
</dbReference>
<feature type="compositionally biased region" description="Polar residues" evidence="9">
    <location>
        <begin position="142"/>
        <end position="181"/>
    </location>
</feature>
<feature type="compositionally biased region" description="Low complexity" evidence="9">
    <location>
        <begin position="183"/>
        <end position="194"/>
    </location>
</feature>
<evidence type="ECO:0000256" key="3">
    <source>
        <dbReference type="ARBA" id="ARBA00022695"/>
    </source>
</evidence>
<dbReference type="CDD" id="cd09274">
    <property type="entry name" value="RNase_HI_RT_Ty3"/>
    <property type="match status" value="1"/>
</dbReference>
<dbReference type="InterPro" id="IPR000953">
    <property type="entry name" value="Chromo/chromo_shadow_dom"/>
</dbReference>
<feature type="domain" description="Integrase catalytic" evidence="12">
    <location>
        <begin position="905"/>
        <end position="1109"/>
    </location>
</feature>
<dbReference type="InterPro" id="IPR041373">
    <property type="entry name" value="RT_RNaseH"/>
</dbReference>
<dbReference type="SMART" id="SM00298">
    <property type="entry name" value="CHROMO"/>
    <property type="match status" value="1"/>
</dbReference>
<gene>
    <name evidence="13" type="primary">TY3B-I_313</name>
    <name evidence="13" type="ORF">CK203_081592</name>
</gene>
<dbReference type="Pfam" id="PF17921">
    <property type="entry name" value="Integrase_H2C2"/>
    <property type="match status" value="1"/>
</dbReference>
<dbReference type="InterPro" id="IPR021109">
    <property type="entry name" value="Peptidase_aspartic_dom_sf"/>
</dbReference>
<evidence type="ECO:0000256" key="6">
    <source>
        <dbReference type="ARBA" id="ARBA00022801"/>
    </source>
</evidence>
<evidence type="ECO:0000313" key="13">
    <source>
        <dbReference type="EMBL" id="RVW41931.1"/>
    </source>
</evidence>
<dbReference type="Gene3D" id="2.40.70.10">
    <property type="entry name" value="Acid Proteases"/>
    <property type="match status" value="1"/>
</dbReference>
<evidence type="ECO:0000259" key="10">
    <source>
        <dbReference type="PROSITE" id="PS50013"/>
    </source>
</evidence>
<dbReference type="InterPro" id="IPR036397">
    <property type="entry name" value="RNaseH_sf"/>
</dbReference>
<dbReference type="GO" id="GO:0004519">
    <property type="term" value="F:endonuclease activity"/>
    <property type="evidence" value="ECO:0007669"/>
    <property type="project" value="UniProtKB-KW"/>
</dbReference>
<comment type="caution">
    <text evidence="13">The sequence shown here is derived from an EMBL/GenBank/DDBJ whole genome shotgun (WGS) entry which is preliminary data.</text>
</comment>
<dbReference type="InterPro" id="IPR023780">
    <property type="entry name" value="Chromo_domain"/>
</dbReference>
<dbReference type="Gene3D" id="1.10.340.70">
    <property type="match status" value="1"/>
</dbReference>
<dbReference type="FunFam" id="3.10.20.370:FF:000001">
    <property type="entry name" value="Retrovirus-related Pol polyprotein from transposon 17.6-like protein"/>
    <property type="match status" value="1"/>
</dbReference>
<dbReference type="Pfam" id="PF24626">
    <property type="entry name" value="SH3_Tf2-1"/>
    <property type="match status" value="1"/>
</dbReference>
<feature type="region of interest" description="Disordered" evidence="9">
    <location>
        <begin position="142"/>
        <end position="195"/>
    </location>
</feature>
<evidence type="ECO:0000313" key="14">
    <source>
        <dbReference type="Proteomes" id="UP000288805"/>
    </source>
</evidence>
<dbReference type="AlphaFoldDB" id="A0A438E2I7"/>
<dbReference type="CDD" id="cd00303">
    <property type="entry name" value="retropepsin_like"/>
    <property type="match status" value="1"/>
</dbReference>
<dbReference type="InterPro" id="IPR016197">
    <property type="entry name" value="Chromo-like_dom_sf"/>
</dbReference>
<dbReference type="PANTHER" id="PTHR35046:SF26">
    <property type="entry name" value="RNA-DIRECTED DNA POLYMERASE"/>
    <property type="match status" value="1"/>
</dbReference>
<keyword evidence="7" id="KW-0695">RNA-directed DNA polymerase</keyword>
<keyword evidence="8" id="KW-0863">Zinc-finger</keyword>
<keyword evidence="8" id="KW-0479">Metal-binding</keyword>
<evidence type="ECO:0000259" key="12">
    <source>
        <dbReference type="PROSITE" id="PS50994"/>
    </source>
</evidence>
<dbReference type="Proteomes" id="UP000288805">
    <property type="component" value="Unassembled WGS sequence"/>
</dbReference>
<dbReference type="InterPro" id="IPR041588">
    <property type="entry name" value="Integrase_H2C2"/>
</dbReference>
<dbReference type="InterPro" id="IPR001878">
    <property type="entry name" value="Znf_CCHC"/>
</dbReference>
<dbReference type="FunFam" id="1.10.340.70:FF:000001">
    <property type="entry name" value="Retrovirus-related Pol polyprotein from transposon gypsy-like Protein"/>
    <property type="match status" value="1"/>
</dbReference>
<feature type="domain" description="CCHC-type" evidence="11">
    <location>
        <begin position="205"/>
        <end position="219"/>
    </location>
</feature>
<name>A0A438E2I7_VITVI</name>
<keyword evidence="3" id="KW-0548">Nucleotidyltransferase</keyword>
<dbReference type="GO" id="GO:0015074">
    <property type="term" value="P:DNA integration"/>
    <property type="evidence" value="ECO:0007669"/>
    <property type="project" value="InterPro"/>
</dbReference>
<dbReference type="CDD" id="cd01647">
    <property type="entry name" value="RT_LTR"/>
    <property type="match status" value="1"/>
</dbReference>
<reference evidence="13 14" key="1">
    <citation type="journal article" date="2018" name="PLoS Genet.">
        <title>Population sequencing reveals clonal diversity and ancestral inbreeding in the grapevine cultivar Chardonnay.</title>
        <authorList>
            <person name="Roach M.J."/>
            <person name="Johnson D.L."/>
            <person name="Bohlmann J."/>
            <person name="van Vuuren H.J."/>
            <person name="Jones S.J."/>
            <person name="Pretorius I.S."/>
            <person name="Schmidt S.A."/>
            <person name="Borneman A.R."/>
        </authorList>
    </citation>
    <scope>NUCLEOTIDE SEQUENCE [LARGE SCALE GENOMIC DNA]</scope>
    <source>
        <strain evidence="14">cv. Chardonnay</strain>
        <tissue evidence="13">Leaf</tissue>
    </source>
</reference>
<dbReference type="PROSITE" id="PS50994">
    <property type="entry name" value="INTEGRASE"/>
    <property type="match status" value="1"/>
</dbReference>
<dbReference type="SUPFAM" id="SSF53098">
    <property type="entry name" value="Ribonuclease H-like"/>
    <property type="match status" value="1"/>
</dbReference>
<protein>
    <recommendedName>
        <fullName evidence="1">RNA-directed DNA polymerase</fullName>
        <ecNumber evidence="1">2.7.7.49</ecNumber>
    </recommendedName>
</protein>
<dbReference type="InterPro" id="IPR012337">
    <property type="entry name" value="RNaseH-like_sf"/>
</dbReference>
<evidence type="ECO:0000256" key="5">
    <source>
        <dbReference type="ARBA" id="ARBA00022759"/>
    </source>
</evidence>
<dbReference type="EC" id="2.7.7.49" evidence="1"/>
<dbReference type="Gene3D" id="3.30.70.270">
    <property type="match status" value="1"/>
</dbReference>
<evidence type="ECO:0000256" key="8">
    <source>
        <dbReference type="PROSITE-ProRule" id="PRU00047"/>
    </source>
</evidence>
<dbReference type="PANTHER" id="PTHR35046">
    <property type="entry name" value="ZINC KNUCKLE (CCHC-TYPE) FAMILY PROTEIN"/>
    <property type="match status" value="1"/>
</dbReference>
<dbReference type="GO" id="GO:0008270">
    <property type="term" value="F:zinc ion binding"/>
    <property type="evidence" value="ECO:0007669"/>
    <property type="project" value="UniProtKB-KW"/>
</dbReference>
<dbReference type="Pfam" id="PF17917">
    <property type="entry name" value="RT_RNaseH"/>
    <property type="match status" value="1"/>
</dbReference>
<sequence length="1260" mass="144946">MMGNQRRAKLFELDDDVTKKVRLEVAEFYGKLNPTAFLDWIMSMEDYFDWYAMPENRKVRFVKAKLKGAARLWWHNIENQAHRTGQPPIDTWDEMNPLQAGLRMEIQLEMIAAHTYTVDDVYQLALKIEEGLKFRVSRRPSSQIGSTFSNRTASKPLSTSNFRTPNHVNGGDNTQQTSNVAYKNGNKGKNSMSNGDRKVDVTPLCFKCGGHGHYAVVCPTKSLHFCVEEPESELESYPKEEETYNEDEVSEECDYYDGMTEGYSLVVRPLLTVPKVKGEEDWRRTSIFQTRISCQGRLCTMIIDGGSSLNIASQELVEKLNLKTERHPNPFRVAWVNDTSIPVSFRCLVTFLFGKDFEESVWCEVLPIKVSHILLGRPWLFDRKVQHDGYENTYALIHNGRKKILRPMKEVPPIKKSDENAQPKKEYPANARKILDDFSDLWPAELPNELPPMRDIQHAIDLIPGASLPNLPAYRMNPTEHAELKRQVDELLTKGFIRESLSPCGVPALLTPKKDGSWRMCVDSRAINKITIKYRFPIPRLDDMLDMMVGSVIFSKIDLRSGYHQIRIRPGDEWKTSFKTKDGLYEWLVMPFGLTNAPSTFMRIMTQGVETDPEKIKAIVDWPVPTNIHEAANKAFEEIKSKMVNPPILRLPDFEKVFEVACDASHVGIGAVLSQEGHPVAFFSEKLNGAKKKYSTYDLEFYAVVQAIRHWQHYLSYKEFVLYSDHEALRYLNSQKKLNSRHAKWSSFLQLFTFNLRHCAGIENKVADALSRKTLLLVNMSTTTIGFEELKHCYDNDADFGDVYSSLLSGSKVTCIDFQILEGYLFYKNRLCLPRTSLRDHVIWELHGGGMGGHFGRDKTIALVEDRFFWPSLKKDVWKVIKQCRACQVGKGSKQNTGLYTPLPVPSKPWEDLSMDFVLGLPRTQRGFDSIFVVVDRFSKMAHFIPCKKASDASYVAALFFKEVVRLHGLPQSIVSDRDVKFMSYFWKTLWAKLDQLRKWDNVLPQAEFAFNSSTNRTTGYSPFEVAYGLKPKQPVDLIPLPTSVRTSQDGDAFARHIRDIHEKVREKIKISNENYKEAADAHRRYIQFQEGDLVMVRLRPERFHPSTYQKLQAKKAGPFRVLKRLGENAYLLELPSNLHFSPIFNVEDLHIYHGHHNDVSEELDLQLPPTLSPRPEIEYVLDDQLVSTRQGGYQKFLVKWRGKPHSENTWITTTDFQKINPDLYELYQASNSSESSSFKPGRIDEEKPFKVYSRKKGKT</sequence>
<keyword evidence="6" id="KW-0378">Hydrolase</keyword>
<evidence type="ECO:0000256" key="2">
    <source>
        <dbReference type="ARBA" id="ARBA00022679"/>
    </source>
</evidence>
<evidence type="ECO:0000256" key="7">
    <source>
        <dbReference type="ARBA" id="ARBA00022918"/>
    </source>
</evidence>
<evidence type="ECO:0000256" key="4">
    <source>
        <dbReference type="ARBA" id="ARBA00022722"/>
    </source>
</evidence>
<proteinExistence type="predicted"/>
<keyword evidence="5" id="KW-0255">Endonuclease</keyword>
<dbReference type="Gene3D" id="3.10.10.10">
    <property type="entry name" value="HIV Type 1 Reverse Transcriptase, subunit A, domain 1"/>
    <property type="match status" value="1"/>
</dbReference>
<dbReference type="InterPro" id="IPR001584">
    <property type="entry name" value="Integrase_cat-core"/>
</dbReference>
<evidence type="ECO:0000259" key="11">
    <source>
        <dbReference type="PROSITE" id="PS50158"/>
    </source>
</evidence>
<keyword evidence="4" id="KW-0540">Nuclease</keyword>
<feature type="domain" description="Chromo" evidence="10">
    <location>
        <begin position="1176"/>
        <end position="1240"/>
    </location>
</feature>
<dbReference type="GO" id="GO:0016787">
    <property type="term" value="F:hydrolase activity"/>
    <property type="evidence" value="ECO:0007669"/>
    <property type="project" value="UniProtKB-KW"/>
</dbReference>
<dbReference type="GO" id="GO:0003964">
    <property type="term" value="F:RNA-directed DNA polymerase activity"/>
    <property type="evidence" value="ECO:0007669"/>
    <property type="project" value="UniProtKB-KW"/>
</dbReference>